<dbReference type="InterPro" id="IPR044160">
    <property type="entry name" value="TGD4-like"/>
</dbReference>
<organism evidence="1 2">
    <name type="scientific">Penstemon davidsonii</name>
    <dbReference type="NCBI Taxonomy" id="160366"/>
    <lineage>
        <taxon>Eukaryota</taxon>
        <taxon>Viridiplantae</taxon>
        <taxon>Streptophyta</taxon>
        <taxon>Embryophyta</taxon>
        <taxon>Tracheophyta</taxon>
        <taxon>Spermatophyta</taxon>
        <taxon>Magnoliopsida</taxon>
        <taxon>eudicotyledons</taxon>
        <taxon>Gunneridae</taxon>
        <taxon>Pentapetalae</taxon>
        <taxon>asterids</taxon>
        <taxon>lamiids</taxon>
        <taxon>Lamiales</taxon>
        <taxon>Plantaginaceae</taxon>
        <taxon>Cheloneae</taxon>
        <taxon>Penstemon</taxon>
    </lineage>
</organism>
<dbReference type="PANTHER" id="PTHR34954">
    <property type="entry name" value="EXPRESSED PROTEIN"/>
    <property type="match status" value="1"/>
</dbReference>
<dbReference type="PANTHER" id="PTHR34954:SF4">
    <property type="entry name" value="PROTEIN TRIGALACTOSYLDIACYLGLYCEROL 4, CHLOROPLASTIC"/>
    <property type="match status" value="1"/>
</dbReference>
<protein>
    <submittedName>
        <fullName evidence="1">Uncharacterized protein</fullName>
    </submittedName>
</protein>
<evidence type="ECO:0000313" key="1">
    <source>
        <dbReference type="EMBL" id="KAK4478370.1"/>
    </source>
</evidence>
<comment type="caution">
    <text evidence="1">The sequence shown here is derived from an EMBL/GenBank/DDBJ whole genome shotgun (WGS) entry which is preliminary data.</text>
</comment>
<dbReference type="Proteomes" id="UP001291926">
    <property type="component" value="Unassembled WGS sequence"/>
</dbReference>
<reference evidence="1 2" key="1">
    <citation type="journal article" date="2023" name="bioRxiv">
        <title>Genome report: Whole genome sequence and annotation of Penstemon davidsonii.</title>
        <authorList>
            <person name="Ostevik K.L."/>
            <person name="Alabady M."/>
            <person name="Zhang M."/>
            <person name="Rausher M.D."/>
        </authorList>
    </citation>
    <scope>NUCLEOTIDE SEQUENCE [LARGE SCALE GENOMIC DNA]</scope>
    <source>
        <strain evidence="1">DNT005</strain>
        <tissue evidence="1">Whole leaf</tissue>
    </source>
</reference>
<sequence>MKKLRWAMDGGFWEVDVSTPVTVDGVARPVTDDGKILPLGLSRGPRLARPKQIDFFQRFMAMPFVPSFSDGTGLSLQRVLTLPLPSFARDTWFSTLLGQFNVQKFVTSIRKNGFRQESDVLSFHSIWRHLSDQALYAFNFYSEWLLTPEDTVLLCLEANGDNKTPRKKAILHHKASVF</sequence>
<dbReference type="EMBL" id="JAYDYQ010002688">
    <property type="protein sequence ID" value="KAK4478370.1"/>
    <property type="molecule type" value="Genomic_DNA"/>
</dbReference>
<evidence type="ECO:0000313" key="2">
    <source>
        <dbReference type="Proteomes" id="UP001291926"/>
    </source>
</evidence>
<keyword evidence="2" id="KW-1185">Reference proteome</keyword>
<gene>
    <name evidence="1" type="ORF">RD792_017660</name>
</gene>
<accession>A0ABR0CN76</accession>
<proteinExistence type="predicted"/>
<name>A0ABR0CN76_9LAMI</name>